<sequence length="425" mass="47108">MKKRTITIIAGVFIALVIFFITKVNKSSAAETEVLTAVKVGLFRSEVTASGELYAKNSVNILGPDGMRQANIWETTISHIIDEGTVVAKGDYVARLDQSELGQRIQQANSDYTISSSKLKESKLDTAMTLRKARDEMENMLFEIDKQKLVLDNSQYEPPATIQEKKMELDRAQKRYNQAQENYKLQLEKAKASVEASEAEMLEDRRRVEFLQEISNQFVITAPEAGMLIYRRDWRGTKIAQGGRVASFDPIVATLPDLTNMISKTYINEVDINTVSSGQLVEIGLDAFPDKRLTGKVTSVANMGQQRPNSDSKVFEVVVEINESDTTLRPGMSTSNKIVAQVVEEAMFIPVEAVHSQGDSITYVLVKDGLGIIKQEVELGISNSDQVIIKSGLSEGQNVYLSDPSGAEDKVLSRISKQQSIAQNR</sequence>
<protein>
    <submittedName>
        <fullName evidence="6">RND transporter</fullName>
    </submittedName>
</protein>
<dbReference type="Pfam" id="PF25990">
    <property type="entry name" value="Beta-barrel_YknX"/>
    <property type="match status" value="1"/>
</dbReference>
<dbReference type="PANTHER" id="PTHR32347">
    <property type="entry name" value="EFFLUX SYSTEM COMPONENT YKNX-RELATED"/>
    <property type="match status" value="1"/>
</dbReference>
<dbReference type="PANTHER" id="PTHR32347:SF23">
    <property type="entry name" value="BLL5650 PROTEIN"/>
    <property type="match status" value="1"/>
</dbReference>
<dbReference type="Gene3D" id="2.40.420.20">
    <property type="match status" value="1"/>
</dbReference>
<dbReference type="Pfam" id="PF25967">
    <property type="entry name" value="RND-MFP_C"/>
    <property type="match status" value="1"/>
</dbReference>
<evidence type="ECO:0000256" key="1">
    <source>
        <dbReference type="ARBA" id="ARBA00004196"/>
    </source>
</evidence>
<dbReference type="InterPro" id="IPR050465">
    <property type="entry name" value="UPF0194_transport"/>
</dbReference>
<organism evidence="6 7">
    <name type="scientific">Roseivirga spongicola</name>
    <dbReference type="NCBI Taxonomy" id="333140"/>
    <lineage>
        <taxon>Bacteria</taxon>
        <taxon>Pseudomonadati</taxon>
        <taxon>Bacteroidota</taxon>
        <taxon>Cytophagia</taxon>
        <taxon>Cytophagales</taxon>
        <taxon>Roseivirgaceae</taxon>
        <taxon>Roseivirga</taxon>
    </lineage>
</organism>
<keyword evidence="7" id="KW-1185">Reference proteome</keyword>
<dbReference type="InterPro" id="IPR058627">
    <property type="entry name" value="MdtA-like_C"/>
</dbReference>
<dbReference type="RefSeq" id="WP_068223582.1">
    <property type="nucleotide sequence ID" value="NZ_CP139724.1"/>
</dbReference>
<proteinExistence type="predicted"/>
<evidence type="ECO:0000256" key="3">
    <source>
        <dbReference type="SAM" id="Coils"/>
    </source>
</evidence>
<gene>
    <name evidence="6" type="ORF">AWW68_15775</name>
</gene>
<comment type="subcellular location">
    <subcellularLocation>
        <location evidence="1">Cell envelope</location>
    </subcellularLocation>
</comment>
<feature type="domain" description="Multidrug resistance protein MdtA-like C-terminal permuted SH3" evidence="4">
    <location>
        <begin position="346"/>
        <end position="399"/>
    </location>
</feature>
<dbReference type="Proteomes" id="UP000075606">
    <property type="component" value="Unassembled WGS sequence"/>
</dbReference>
<dbReference type="STRING" id="333140.AWW68_15775"/>
<evidence type="ECO:0000259" key="5">
    <source>
        <dbReference type="Pfam" id="PF25990"/>
    </source>
</evidence>
<dbReference type="OrthoDB" id="1522431at2"/>
<comment type="caution">
    <text evidence="6">The sequence shown here is derived from an EMBL/GenBank/DDBJ whole genome shotgun (WGS) entry which is preliminary data.</text>
</comment>
<dbReference type="InterPro" id="IPR058636">
    <property type="entry name" value="Beta-barrel_YknX"/>
</dbReference>
<dbReference type="GO" id="GO:0030313">
    <property type="term" value="C:cell envelope"/>
    <property type="evidence" value="ECO:0007669"/>
    <property type="project" value="UniProtKB-SubCell"/>
</dbReference>
<name>A0A150X654_9BACT</name>
<feature type="domain" description="YknX-like beta-barrel" evidence="5">
    <location>
        <begin position="264"/>
        <end position="335"/>
    </location>
</feature>
<evidence type="ECO:0000256" key="2">
    <source>
        <dbReference type="ARBA" id="ARBA00023054"/>
    </source>
</evidence>
<reference evidence="6 7" key="1">
    <citation type="submission" date="2016-01" db="EMBL/GenBank/DDBJ databases">
        <title>Genome sequencing of Roseivirga spongicola UST030701-084.</title>
        <authorList>
            <person name="Selvaratnam C."/>
            <person name="Thevarajoo S."/>
            <person name="Goh K.M."/>
            <person name="Ee R."/>
            <person name="Chan K.-G."/>
            <person name="Chong C.S."/>
        </authorList>
    </citation>
    <scope>NUCLEOTIDE SEQUENCE [LARGE SCALE GENOMIC DNA]</scope>
    <source>
        <strain evidence="6 7">UST030701-084</strain>
    </source>
</reference>
<dbReference type="Gene3D" id="2.40.30.170">
    <property type="match status" value="1"/>
</dbReference>
<dbReference type="AlphaFoldDB" id="A0A150X654"/>
<evidence type="ECO:0000313" key="6">
    <source>
        <dbReference type="EMBL" id="KYG74112.1"/>
    </source>
</evidence>
<evidence type="ECO:0000259" key="4">
    <source>
        <dbReference type="Pfam" id="PF25967"/>
    </source>
</evidence>
<accession>A0A150X654</accession>
<dbReference type="EMBL" id="LRPC01000028">
    <property type="protein sequence ID" value="KYG74112.1"/>
    <property type="molecule type" value="Genomic_DNA"/>
</dbReference>
<evidence type="ECO:0000313" key="7">
    <source>
        <dbReference type="Proteomes" id="UP000075606"/>
    </source>
</evidence>
<keyword evidence="2 3" id="KW-0175">Coiled coil</keyword>
<feature type="coiled-coil region" evidence="3">
    <location>
        <begin position="162"/>
        <end position="207"/>
    </location>
</feature>